<sequence length="344" mass="38427">MQRLKNRILVVGGKGLVGNKLVKLLKARNPAVEIFVGSRNLSPGLTNGLHIDVNNPASFSAIAEHNIQLIVLCANDNSNHMLNYCIENSLDYIDITKPTPDLEKALMFTEDKSINSQIVFSSGWMGGLVSSLVFLLEPQRESIQEVKLFVYYSVNDQAGVSSAHFMAAHVANPFKGYVKNKLVWLKHFLDSENYSYSFGIGKRQSYNFDTPDLYILHKAEGIPTVQVKMTYNSKFVTWLLGAFQSIKLFDVLSLSMRRLIFSANGKGDQTVFEVLVDNGKESKTVAIQDTLGQAHLTAFSTVLHIESVLKTGQKKGVFFSHQLHQPKDFMNQLKSAETIKITMC</sequence>
<dbReference type="InterPro" id="IPR036291">
    <property type="entry name" value="NAD(P)-bd_dom_sf"/>
</dbReference>
<dbReference type="SUPFAM" id="SSF51735">
    <property type="entry name" value="NAD(P)-binding Rossmann-fold domains"/>
    <property type="match status" value="1"/>
</dbReference>
<dbReference type="PANTHER" id="PTHR43796:SF2">
    <property type="entry name" value="CARBOXYNORSPERMIDINE SYNTHASE"/>
    <property type="match status" value="1"/>
</dbReference>
<dbReference type="Proteomes" id="UP000636110">
    <property type="component" value="Unassembled WGS sequence"/>
</dbReference>
<name>A0ABR6ERX1_9SPHI</name>
<evidence type="ECO:0000313" key="2">
    <source>
        <dbReference type="Proteomes" id="UP000636110"/>
    </source>
</evidence>
<keyword evidence="2" id="KW-1185">Reference proteome</keyword>
<proteinExistence type="predicted"/>
<accession>A0ABR6ERX1</accession>
<dbReference type="EMBL" id="WNXC01000001">
    <property type="protein sequence ID" value="MBB2148005.1"/>
    <property type="molecule type" value="Genomic_DNA"/>
</dbReference>
<comment type="caution">
    <text evidence="1">The sequence shown here is derived from an EMBL/GenBank/DDBJ whole genome shotgun (WGS) entry which is preliminary data.</text>
</comment>
<reference evidence="1 2" key="1">
    <citation type="submission" date="2019-11" db="EMBL/GenBank/DDBJ databases">
        <title>Description of Pedobacter sp. LMG 31462T.</title>
        <authorList>
            <person name="Carlier A."/>
            <person name="Qi S."/>
            <person name="Vandamme P."/>
        </authorList>
    </citation>
    <scope>NUCLEOTIDE SEQUENCE [LARGE SCALE GENOMIC DNA]</scope>
    <source>
        <strain evidence="1 2">LMG 31462</strain>
    </source>
</reference>
<dbReference type="RefSeq" id="WP_182953512.1">
    <property type="nucleotide sequence ID" value="NZ_WNXC01000001.1"/>
</dbReference>
<organism evidence="1 2">
    <name type="scientific">Pedobacter gandavensis</name>
    <dbReference type="NCBI Taxonomy" id="2679963"/>
    <lineage>
        <taxon>Bacteria</taxon>
        <taxon>Pseudomonadati</taxon>
        <taxon>Bacteroidota</taxon>
        <taxon>Sphingobacteriia</taxon>
        <taxon>Sphingobacteriales</taxon>
        <taxon>Sphingobacteriaceae</taxon>
        <taxon>Pedobacter</taxon>
    </lineage>
</organism>
<dbReference type="Gene3D" id="3.40.50.720">
    <property type="entry name" value="NAD(P)-binding Rossmann-like Domain"/>
    <property type="match status" value="1"/>
</dbReference>
<dbReference type="PANTHER" id="PTHR43796">
    <property type="entry name" value="CARBOXYNORSPERMIDINE SYNTHASE"/>
    <property type="match status" value="1"/>
</dbReference>
<evidence type="ECO:0000313" key="1">
    <source>
        <dbReference type="EMBL" id="MBB2148005.1"/>
    </source>
</evidence>
<protein>
    <submittedName>
        <fullName evidence="1">Saccharopine dehydrogenase</fullName>
    </submittedName>
</protein>
<gene>
    <name evidence="1" type="ORF">GM920_03670</name>
</gene>